<feature type="domain" description="RNA polymerase sigma-70 region 2" evidence="6">
    <location>
        <begin position="25"/>
        <end position="88"/>
    </location>
</feature>
<dbReference type="PANTHER" id="PTHR43133:SF8">
    <property type="entry name" value="RNA POLYMERASE SIGMA FACTOR HI_1459-RELATED"/>
    <property type="match status" value="1"/>
</dbReference>
<comment type="caution">
    <text evidence="8">The sequence shown here is derived from an EMBL/GenBank/DDBJ whole genome shotgun (WGS) entry which is preliminary data.</text>
</comment>
<evidence type="ECO:0000313" key="8">
    <source>
        <dbReference type="EMBL" id="TQF13595.1"/>
    </source>
</evidence>
<evidence type="ECO:0000256" key="5">
    <source>
        <dbReference type="ARBA" id="ARBA00023163"/>
    </source>
</evidence>
<dbReference type="InterPro" id="IPR036388">
    <property type="entry name" value="WH-like_DNA-bd_sf"/>
</dbReference>
<dbReference type="NCBIfam" id="TIGR02937">
    <property type="entry name" value="sigma70-ECF"/>
    <property type="match status" value="1"/>
</dbReference>
<keyword evidence="9" id="KW-1185">Reference proteome</keyword>
<protein>
    <submittedName>
        <fullName evidence="8">RNA polymerase sigma factor</fullName>
    </submittedName>
</protein>
<organism evidence="8 9">
    <name type="scientific">Myxococcus llanfairpwllgwyngyllgogerychwyrndrobwllllantysiliogogogochensis</name>
    <dbReference type="NCBI Taxonomy" id="2590453"/>
    <lineage>
        <taxon>Bacteria</taxon>
        <taxon>Pseudomonadati</taxon>
        <taxon>Myxococcota</taxon>
        <taxon>Myxococcia</taxon>
        <taxon>Myxococcales</taxon>
        <taxon>Cystobacterineae</taxon>
        <taxon>Myxococcaceae</taxon>
        <taxon>Myxococcus</taxon>
    </lineage>
</organism>
<reference evidence="8 9" key="1">
    <citation type="submission" date="2019-06" db="EMBL/GenBank/DDBJ databases">
        <authorList>
            <person name="Livingstone P."/>
            <person name="Whitworth D."/>
        </authorList>
    </citation>
    <scope>NUCLEOTIDE SEQUENCE [LARGE SCALE GENOMIC DNA]</scope>
    <source>
        <strain evidence="8 9">AM401</strain>
    </source>
</reference>
<accession>A0A540WX62</accession>
<dbReference type="Gene3D" id="1.10.10.10">
    <property type="entry name" value="Winged helix-like DNA-binding domain superfamily/Winged helix DNA-binding domain"/>
    <property type="match status" value="1"/>
</dbReference>
<dbReference type="SUPFAM" id="SSF88946">
    <property type="entry name" value="Sigma2 domain of RNA polymerase sigma factors"/>
    <property type="match status" value="1"/>
</dbReference>
<name>A0A540WX62_9BACT</name>
<keyword evidence="4" id="KW-0238">DNA-binding</keyword>
<dbReference type="InterPro" id="IPR013325">
    <property type="entry name" value="RNA_pol_sigma_r2"/>
</dbReference>
<evidence type="ECO:0000259" key="6">
    <source>
        <dbReference type="Pfam" id="PF04542"/>
    </source>
</evidence>
<evidence type="ECO:0000313" key="9">
    <source>
        <dbReference type="Proteomes" id="UP000315369"/>
    </source>
</evidence>
<dbReference type="Proteomes" id="UP000315369">
    <property type="component" value="Unassembled WGS sequence"/>
</dbReference>
<keyword evidence="5" id="KW-0804">Transcription</keyword>
<dbReference type="SUPFAM" id="SSF88659">
    <property type="entry name" value="Sigma3 and sigma4 domains of RNA polymerase sigma factors"/>
    <property type="match status" value="1"/>
</dbReference>
<dbReference type="Pfam" id="PF04542">
    <property type="entry name" value="Sigma70_r2"/>
    <property type="match status" value="1"/>
</dbReference>
<dbReference type="EMBL" id="VIFM01000095">
    <property type="protein sequence ID" value="TQF13595.1"/>
    <property type="molecule type" value="Genomic_DNA"/>
</dbReference>
<dbReference type="InterPro" id="IPR039425">
    <property type="entry name" value="RNA_pol_sigma-70-like"/>
</dbReference>
<dbReference type="GO" id="GO:0006352">
    <property type="term" value="P:DNA-templated transcription initiation"/>
    <property type="evidence" value="ECO:0007669"/>
    <property type="project" value="InterPro"/>
</dbReference>
<keyword evidence="2" id="KW-0805">Transcription regulation</keyword>
<comment type="similarity">
    <text evidence="1">Belongs to the sigma-70 factor family. ECF subfamily.</text>
</comment>
<dbReference type="OrthoDB" id="9803470at2"/>
<gene>
    <name evidence="8" type="ORF">FJV41_23180</name>
</gene>
<evidence type="ECO:0000256" key="3">
    <source>
        <dbReference type="ARBA" id="ARBA00023082"/>
    </source>
</evidence>
<dbReference type="RefSeq" id="WP_141644712.1">
    <property type="nucleotide sequence ID" value="NZ_VIFM01000095.1"/>
</dbReference>
<dbReference type="InterPro" id="IPR014284">
    <property type="entry name" value="RNA_pol_sigma-70_dom"/>
</dbReference>
<keyword evidence="3" id="KW-0731">Sigma factor</keyword>
<dbReference type="Gene3D" id="1.10.1740.10">
    <property type="match status" value="1"/>
</dbReference>
<dbReference type="PANTHER" id="PTHR43133">
    <property type="entry name" value="RNA POLYMERASE ECF-TYPE SIGMA FACTO"/>
    <property type="match status" value="1"/>
</dbReference>
<feature type="domain" description="RNA polymerase sigma factor 70 region 4 type 2" evidence="7">
    <location>
        <begin position="117"/>
        <end position="168"/>
    </location>
</feature>
<sequence>MSETGHTGVEATREDGDAVTRALVENHRQFLAFVERRVGNRATAEEILQAAFVKSLERGETLPEPEGAVTWFYRLLRNALVDHRRHQQVEGRALAREAREAEEPSEDPELKQTVCACVGALLPTLKPEYAELVRKVDLEERAVPDVAREAGITPNNAGVRLHRARQALKKQLERSCGSCAAHGCLDCSCKARS</sequence>
<evidence type="ECO:0000256" key="1">
    <source>
        <dbReference type="ARBA" id="ARBA00010641"/>
    </source>
</evidence>
<dbReference type="AlphaFoldDB" id="A0A540WX62"/>
<evidence type="ECO:0000259" key="7">
    <source>
        <dbReference type="Pfam" id="PF08281"/>
    </source>
</evidence>
<dbReference type="InterPro" id="IPR013249">
    <property type="entry name" value="RNA_pol_sigma70_r4_t2"/>
</dbReference>
<dbReference type="GO" id="GO:0003677">
    <property type="term" value="F:DNA binding"/>
    <property type="evidence" value="ECO:0007669"/>
    <property type="project" value="UniProtKB-KW"/>
</dbReference>
<dbReference type="GO" id="GO:0016987">
    <property type="term" value="F:sigma factor activity"/>
    <property type="evidence" value="ECO:0007669"/>
    <property type="project" value="UniProtKB-KW"/>
</dbReference>
<dbReference type="Pfam" id="PF08281">
    <property type="entry name" value="Sigma70_r4_2"/>
    <property type="match status" value="1"/>
</dbReference>
<dbReference type="InterPro" id="IPR007627">
    <property type="entry name" value="RNA_pol_sigma70_r2"/>
</dbReference>
<proteinExistence type="inferred from homology"/>
<dbReference type="InterPro" id="IPR013324">
    <property type="entry name" value="RNA_pol_sigma_r3/r4-like"/>
</dbReference>
<evidence type="ECO:0000256" key="4">
    <source>
        <dbReference type="ARBA" id="ARBA00023125"/>
    </source>
</evidence>
<evidence type="ECO:0000256" key="2">
    <source>
        <dbReference type="ARBA" id="ARBA00023015"/>
    </source>
</evidence>